<dbReference type="InterPro" id="IPR000595">
    <property type="entry name" value="cNMP-bd_dom"/>
</dbReference>
<dbReference type="EMBL" id="BFEA01000289">
    <property type="protein sequence ID" value="GBG78205.1"/>
    <property type="molecule type" value="Genomic_DNA"/>
</dbReference>
<dbReference type="PROSITE" id="PS50042">
    <property type="entry name" value="CNMP_BINDING_3"/>
    <property type="match status" value="1"/>
</dbReference>
<feature type="region of interest" description="Disordered" evidence="1">
    <location>
        <begin position="484"/>
        <end position="531"/>
    </location>
</feature>
<evidence type="ECO:0000259" key="2">
    <source>
        <dbReference type="PROSITE" id="PS50042"/>
    </source>
</evidence>
<dbReference type="SUPFAM" id="SSF51206">
    <property type="entry name" value="cAMP-binding domain-like"/>
    <property type="match status" value="1"/>
</dbReference>
<comment type="caution">
    <text evidence="3">The sequence shown here is derived from an EMBL/GenBank/DDBJ whole genome shotgun (WGS) entry which is preliminary data.</text>
</comment>
<dbReference type="InterPro" id="IPR018490">
    <property type="entry name" value="cNMP-bd_dom_sf"/>
</dbReference>
<feature type="compositionally biased region" description="Polar residues" evidence="1">
    <location>
        <begin position="299"/>
        <end position="312"/>
    </location>
</feature>
<dbReference type="AlphaFoldDB" id="A0A388L7C9"/>
<dbReference type="Proteomes" id="UP000265515">
    <property type="component" value="Unassembled WGS sequence"/>
</dbReference>
<sequence>MESHSGGIADYETVSKERDSPPSYGFYDANTISRLGPGSFFGEGCIFRKLRRDWIVEAATHVKAYQINKMDFLQVVPPDIKATLEEEATFRMLYFDGRLYRHMPVGPGIRETYVRRIRLHIKNLASQKDDKFSQIANSGQNNNTAKAVETAVDEKGRKGSISSLASTKLIKNILSTANLSRSFSTGSALETDGMGQERRSKALNALREDAEAGLAEIERRQKRIGEASLPRIPPALTAMKSGSPKLAELMGSHSSPRPSTAPAVDSKVAPFDSEATAADALSSDLESPASPSDPAGPFTTDSPESSPRSLTPSGRRDRAHGGVLTSARDPLMKNDFCLRSPLAFLLRAPSMLSSKVLKMTGPLRIPIGDRTGYPLRTQTPIVRKWSKLLNPPNSADAAKLVPGGAPAPRLDSWLRSHFQRDSRKIGAPSRAWTPRERVTVQMMRSPRHGMVPVGSLNAWNIAAQTPYGTTAPGTPRLHRYTPHTLRTPRVYTPHTAGTPGGNSLSKGSATNKRTRDSPSGAMPDAGVDESDVVASQLRRKLQTTKRWLGIQASQH</sequence>
<feature type="region of interest" description="Disordered" evidence="1">
    <location>
        <begin position="246"/>
        <end position="326"/>
    </location>
</feature>
<dbReference type="InterPro" id="IPR014710">
    <property type="entry name" value="RmlC-like_jellyroll"/>
</dbReference>
<organism evidence="3 4">
    <name type="scientific">Chara braunii</name>
    <name type="common">Braun's stonewort</name>
    <dbReference type="NCBI Taxonomy" id="69332"/>
    <lineage>
        <taxon>Eukaryota</taxon>
        <taxon>Viridiplantae</taxon>
        <taxon>Streptophyta</taxon>
        <taxon>Charophyceae</taxon>
        <taxon>Charales</taxon>
        <taxon>Characeae</taxon>
        <taxon>Chara</taxon>
    </lineage>
</organism>
<keyword evidence="4" id="KW-1185">Reference proteome</keyword>
<dbReference type="OrthoDB" id="549818at2759"/>
<name>A0A388L7C9_CHABU</name>
<dbReference type="Gene3D" id="2.60.120.10">
    <property type="entry name" value="Jelly Rolls"/>
    <property type="match status" value="1"/>
</dbReference>
<reference evidence="3 4" key="1">
    <citation type="journal article" date="2018" name="Cell">
        <title>The Chara Genome: Secondary Complexity and Implications for Plant Terrestrialization.</title>
        <authorList>
            <person name="Nishiyama T."/>
            <person name="Sakayama H."/>
            <person name="Vries J.D."/>
            <person name="Buschmann H."/>
            <person name="Saint-Marcoux D."/>
            <person name="Ullrich K.K."/>
            <person name="Haas F.B."/>
            <person name="Vanderstraeten L."/>
            <person name="Becker D."/>
            <person name="Lang D."/>
            <person name="Vosolsobe S."/>
            <person name="Rombauts S."/>
            <person name="Wilhelmsson P.K.I."/>
            <person name="Janitza P."/>
            <person name="Kern R."/>
            <person name="Heyl A."/>
            <person name="Rumpler F."/>
            <person name="Villalobos L.I.A.C."/>
            <person name="Clay J.M."/>
            <person name="Skokan R."/>
            <person name="Toyoda A."/>
            <person name="Suzuki Y."/>
            <person name="Kagoshima H."/>
            <person name="Schijlen E."/>
            <person name="Tajeshwar N."/>
            <person name="Catarino B."/>
            <person name="Hetherington A.J."/>
            <person name="Saltykova A."/>
            <person name="Bonnot C."/>
            <person name="Breuninger H."/>
            <person name="Symeonidi A."/>
            <person name="Radhakrishnan G.V."/>
            <person name="Van Nieuwerburgh F."/>
            <person name="Deforce D."/>
            <person name="Chang C."/>
            <person name="Karol K.G."/>
            <person name="Hedrich R."/>
            <person name="Ulvskov P."/>
            <person name="Glockner G."/>
            <person name="Delwiche C.F."/>
            <person name="Petrasek J."/>
            <person name="Van de Peer Y."/>
            <person name="Friml J."/>
            <person name="Beilby M."/>
            <person name="Dolan L."/>
            <person name="Kohara Y."/>
            <person name="Sugano S."/>
            <person name="Fujiyama A."/>
            <person name="Delaux P.-M."/>
            <person name="Quint M."/>
            <person name="TheiBen G."/>
            <person name="Hagemann M."/>
            <person name="Harholt J."/>
            <person name="Dunand C."/>
            <person name="Zachgo S."/>
            <person name="Langdale J."/>
            <person name="Maumus F."/>
            <person name="Straeten D.V.D."/>
            <person name="Gould S.B."/>
            <person name="Rensing S.A."/>
        </authorList>
    </citation>
    <scope>NUCLEOTIDE SEQUENCE [LARGE SCALE GENOMIC DNA]</scope>
    <source>
        <strain evidence="3 4">S276</strain>
    </source>
</reference>
<evidence type="ECO:0000313" key="4">
    <source>
        <dbReference type="Proteomes" id="UP000265515"/>
    </source>
</evidence>
<protein>
    <recommendedName>
        <fullName evidence="2">Cyclic nucleotide-binding domain-containing protein</fullName>
    </recommendedName>
</protein>
<feature type="domain" description="Cyclic nucleotide-binding" evidence="2">
    <location>
        <begin position="32"/>
        <end position="76"/>
    </location>
</feature>
<evidence type="ECO:0000256" key="1">
    <source>
        <dbReference type="SAM" id="MobiDB-lite"/>
    </source>
</evidence>
<dbReference type="Gramene" id="GBG78205">
    <property type="protein sequence ID" value="GBG78205"/>
    <property type="gene ID" value="CBR_g26238"/>
</dbReference>
<proteinExistence type="predicted"/>
<accession>A0A388L7C9</accession>
<gene>
    <name evidence="3" type="ORF">CBR_g26238</name>
</gene>
<evidence type="ECO:0000313" key="3">
    <source>
        <dbReference type="EMBL" id="GBG78205.1"/>
    </source>
</evidence>
<feature type="compositionally biased region" description="Polar residues" evidence="1">
    <location>
        <begin position="501"/>
        <end position="511"/>
    </location>
</feature>